<dbReference type="SMART" id="SM00154">
    <property type="entry name" value="ZnF_AN1"/>
    <property type="match status" value="1"/>
</dbReference>
<feature type="domain" description="AN1-type" evidence="6">
    <location>
        <begin position="45"/>
        <end position="91"/>
    </location>
</feature>
<comment type="caution">
    <text evidence="7">The sequence shown here is derived from an EMBL/GenBank/DDBJ whole genome shotgun (WGS) entry which is preliminary data.</text>
</comment>
<accession>A0A8X7SGB4</accession>
<keyword evidence="2" id="KW-0479">Metal-binding</keyword>
<dbReference type="PANTHER" id="PTHR10634">
    <property type="entry name" value="AN1-TYPE ZINC FINGER PROTEIN"/>
    <property type="match status" value="1"/>
</dbReference>
<evidence type="ECO:0000256" key="5">
    <source>
        <dbReference type="PROSITE-ProRule" id="PRU00449"/>
    </source>
</evidence>
<keyword evidence="4" id="KW-0862">Zinc</keyword>
<gene>
    <name evidence="7" type="ORF">Bca52824_033566</name>
</gene>
<dbReference type="InterPro" id="IPR050652">
    <property type="entry name" value="AN1_A20_ZnFinger"/>
</dbReference>
<evidence type="ECO:0000256" key="2">
    <source>
        <dbReference type="ARBA" id="ARBA00022723"/>
    </source>
</evidence>
<evidence type="ECO:0000313" key="7">
    <source>
        <dbReference type="EMBL" id="KAG2304915.1"/>
    </source>
</evidence>
<evidence type="ECO:0000259" key="6">
    <source>
        <dbReference type="PROSITE" id="PS51039"/>
    </source>
</evidence>
<dbReference type="SUPFAM" id="SSF118310">
    <property type="entry name" value="AN1-like Zinc finger"/>
    <property type="match status" value="1"/>
</dbReference>
<dbReference type="Gene3D" id="4.10.1110.10">
    <property type="entry name" value="AN1-like Zinc finger"/>
    <property type="match status" value="1"/>
</dbReference>
<reference evidence="7 8" key="1">
    <citation type="submission" date="2020-02" db="EMBL/GenBank/DDBJ databases">
        <authorList>
            <person name="Ma Q."/>
            <person name="Huang Y."/>
            <person name="Song X."/>
            <person name="Pei D."/>
        </authorList>
    </citation>
    <scope>NUCLEOTIDE SEQUENCE [LARGE SCALE GENOMIC DNA]</scope>
    <source>
        <strain evidence="7">Sxm20200214</strain>
        <tissue evidence="7">Leaf</tissue>
    </source>
</reference>
<evidence type="ECO:0000256" key="1">
    <source>
        <dbReference type="ARBA" id="ARBA00003732"/>
    </source>
</evidence>
<dbReference type="PANTHER" id="PTHR10634:SF104">
    <property type="entry name" value="ZINC FINGER A20 AND AN1 DOMAIN-CONTAINING STRESS-ASSOCIATED PROTEIN 2"/>
    <property type="match status" value="1"/>
</dbReference>
<evidence type="ECO:0000256" key="4">
    <source>
        <dbReference type="ARBA" id="ARBA00022833"/>
    </source>
</evidence>
<proteinExistence type="predicted"/>
<dbReference type="InterPro" id="IPR035896">
    <property type="entry name" value="AN1-like_Znf"/>
</dbReference>
<keyword evidence="3 5" id="KW-0863">Zinc-finger</keyword>
<dbReference type="EMBL" id="JAAMPC010000007">
    <property type="protein sequence ID" value="KAG2304915.1"/>
    <property type="molecule type" value="Genomic_DNA"/>
</dbReference>
<keyword evidence="8" id="KW-1185">Reference proteome</keyword>
<dbReference type="PROSITE" id="PS51039">
    <property type="entry name" value="ZF_AN1"/>
    <property type="match status" value="1"/>
</dbReference>
<evidence type="ECO:0000256" key="3">
    <source>
        <dbReference type="ARBA" id="ARBA00022771"/>
    </source>
</evidence>
<sequence>MVARRLFNLQRWTTTRQDAKAHPKVPSCASTTAVVALEEVAAKPKEGPSRCTTCNKRVGLTRFKCHCGDLFCGTHRYADVHNCSFDNHAAGYPYVSFVLYVSGLRIWCEKKSVLDLLPLSSYSVFEIFNHCKGSIKVLVIEMNDDKTGCLSHPKVPSYASTTAVSSEALPQRTHVPSATRLSCFNRNRGLKLASAVFGSPRNIIKETFTEMCRAHGCLCSAILCTSCCKK</sequence>
<evidence type="ECO:0000313" key="8">
    <source>
        <dbReference type="Proteomes" id="UP000886595"/>
    </source>
</evidence>
<dbReference type="InterPro" id="IPR000058">
    <property type="entry name" value="Znf_AN1"/>
</dbReference>
<organism evidence="7 8">
    <name type="scientific">Brassica carinata</name>
    <name type="common">Ethiopian mustard</name>
    <name type="synonym">Abyssinian cabbage</name>
    <dbReference type="NCBI Taxonomy" id="52824"/>
    <lineage>
        <taxon>Eukaryota</taxon>
        <taxon>Viridiplantae</taxon>
        <taxon>Streptophyta</taxon>
        <taxon>Embryophyta</taxon>
        <taxon>Tracheophyta</taxon>
        <taxon>Spermatophyta</taxon>
        <taxon>Magnoliopsida</taxon>
        <taxon>eudicotyledons</taxon>
        <taxon>Gunneridae</taxon>
        <taxon>Pentapetalae</taxon>
        <taxon>rosids</taxon>
        <taxon>malvids</taxon>
        <taxon>Brassicales</taxon>
        <taxon>Brassicaceae</taxon>
        <taxon>Brassiceae</taxon>
        <taxon>Brassica</taxon>
    </lineage>
</organism>
<dbReference type="Proteomes" id="UP000886595">
    <property type="component" value="Unassembled WGS sequence"/>
</dbReference>
<dbReference type="OrthoDB" id="428577at2759"/>
<comment type="function">
    <text evidence="1">May be involved in environmental stress response.</text>
</comment>
<dbReference type="Pfam" id="PF01428">
    <property type="entry name" value="zf-AN1"/>
    <property type="match status" value="1"/>
</dbReference>
<dbReference type="GO" id="GO:0008270">
    <property type="term" value="F:zinc ion binding"/>
    <property type="evidence" value="ECO:0007669"/>
    <property type="project" value="UniProtKB-KW"/>
</dbReference>
<protein>
    <recommendedName>
        <fullName evidence="6">AN1-type domain-containing protein</fullName>
    </recommendedName>
</protein>
<name>A0A8X7SGB4_BRACI</name>
<dbReference type="AlphaFoldDB" id="A0A8X7SGB4"/>